<name>A0AAV4LNK1_BABCB</name>
<organism evidence="2 3">
    <name type="scientific">Babesia caballi</name>
    <dbReference type="NCBI Taxonomy" id="5871"/>
    <lineage>
        <taxon>Eukaryota</taxon>
        <taxon>Sar</taxon>
        <taxon>Alveolata</taxon>
        <taxon>Apicomplexa</taxon>
        <taxon>Aconoidasida</taxon>
        <taxon>Piroplasmida</taxon>
        <taxon>Babesiidae</taxon>
        <taxon>Babesia</taxon>
    </lineage>
</organism>
<keyword evidence="3" id="KW-1185">Reference proteome</keyword>
<dbReference type="GeneID" id="94192665"/>
<comment type="caution">
    <text evidence="2">The sequence shown here is derived from an EMBL/GenBank/DDBJ whole genome shotgun (WGS) entry which is preliminary data.</text>
</comment>
<evidence type="ECO:0000313" key="2">
    <source>
        <dbReference type="EMBL" id="GIX61182.1"/>
    </source>
</evidence>
<protein>
    <submittedName>
        <fullName evidence="2">Type I polyketide synthase</fullName>
    </submittedName>
</protein>
<dbReference type="AlphaFoldDB" id="A0AAV4LNK1"/>
<dbReference type="EMBL" id="BPLF01000001">
    <property type="protein sequence ID" value="GIX61182.1"/>
    <property type="molecule type" value="Genomic_DNA"/>
</dbReference>
<dbReference type="Proteomes" id="UP001497744">
    <property type="component" value="Unassembled WGS sequence"/>
</dbReference>
<evidence type="ECO:0000256" key="1">
    <source>
        <dbReference type="SAM" id="MobiDB-lite"/>
    </source>
</evidence>
<sequence length="634" mass="66093">MSSGSLPKSGTKRCKRGINRASSPNTTHDQRRRSSDSVAVDGGAESPTARRASRTQGTWSLGKLVERPVVREVGSSRVGRGDGVAQGHHALVEVAYANKVIRHVDLRQPRGAALQKGAAAKGRDTVVHRGHQLGALRQLRLHQRKLARGELRAGGDESGEGLVALQRGGLHGAEAIETRRKPPGQVTHAVVARGTADAHVAQALEKQGDVGNVVAPPTTDALLDLLDEGGAEPVQGGGQGGVLASSPEAQRHLEQQQAVLGVHLAGARRDDGYQLLQQGRRRVPDLGEAHQHLHDVLGQHQMRLGLDGSADLGVEARVGDRGEAADDLGQLQRRELVGQQQGAVAHLLEEGPVGLLQAREGHHGGGHVVRAHLVHVVLQGSGEVLEEVRVLDVGVDVGPGDGGDVAATQDGAAHCSEEHGVADVQAGEGGGEAREVEGALEVRHALLGEPDHAVAQIHADRSLHGQLGYGEEGAGELAGGELRGVLVQRGEQGVEPARLGPEAHQRPEHVGEPLAVQLEQLPFHCGQQAAEGVVAGEGVAGVGGGVPGQAVQRRGRVDCVQLLGLVPDCEQHLRRGLALEYGLLKHDVGRVHVEPRFGLEFGLGGDHGGGRRGVDDVARLAAEDGFHGGALGVV</sequence>
<reference evidence="2 3" key="1">
    <citation type="submission" date="2021-06" db="EMBL/GenBank/DDBJ databases">
        <title>Genome sequence of Babesia caballi.</title>
        <authorList>
            <person name="Yamagishi J."/>
            <person name="Kidaka T."/>
            <person name="Ochi A."/>
        </authorList>
    </citation>
    <scope>NUCLEOTIDE SEQUENCE [LARGE SCALE GENOMIC DNA]</scope>
    <source>
        <strain evidence="2">USDA-D6B2</strain>
    </source>
</reference>
<feature type="region of interest" description="Disordered" evidence="1">
    <location>
        <begin position="1"/>
        <end position="60"/>
    </location>
</feature>
<proteinExistence type="predicted"/>
<gene>
    <name evidence="2" type="ORF">BcabD6B2_06170</name>
</gene>
<evidence type="ECO:0000313" key="3">
    <source>
        <dbReference type="Proteomes" id="UP001497744"/>
    </source>
</evidence>
<accession>A0AAV4LNK1</accession>
<dbReference type="RefSeq" id="XP_067713253.1">
    <property type="nucleotide sequence ID" value="XM_067857152.1"/>
</dbReference>